<dbReference type="PANTHER" id="PTHR17630:SF44">
    <property type="entry name" value="PROTEIN AIM2"/>
    <property type="match status" value="1"/>
</dbReference>
<dbReference type="EMBL" id="KQ257461">
    <property type="protein sequence ID" value="KNC98326.1"/>
    <property type="molecule type" value="Genomic_DNA"/>
</dbReference>
<gene>
    <name evidence="2" type="ORF">SPPG_06719</name>
</gene>
<organism evidence="2 3">
    <name type="scientific">Spizellomyces punctatus (strain DAOM BR117)</name>
    <dbReference type="NCBI Taxonomy" id="645134"/>
    <lineage>
        <taxon>Eukaryota</taxon>
        <taxon>Fungi</taxon>
        <taxon>Fungi incertae sedis</taxon>
        <taxon>Chytridiomycota</taxon>
        <taxon>Chytridiomycota incertae sedis</taxon>
        <taxon>Chytridiomycetes</taxon>
        <taxon>Spizellomycetales</taxon>
        <taxon>Spizellomycetaceae</taxon>
        <taxon>Spizellomyces</taxon>
    </lineage>
</organism>
<dbReference type="Pfam" id="PF01738">
    <property type="entry name" value="DLH"/>
    <property type="match status" value="1"/>
</dbReference>
<dbReference type="InterPro" id="IPR029058">
    <property type="entry name" value="AB_hydrolase_fold"/>
</dbReference>
<dbReference type="VEuPathDB" id="FungiDB:SPPG_06719"/>
<dbReference type="RefSeq" id="XP_016606366.1">
    <property type="nucleotide sequence ID" value="XM_016754921.1"/>
</dbReference>
<proteinExistence type="predicted"/>
<dbReference type="SUPFAM" id="SSF53474">
    <property type="entry name" value="alpha/beta-Hydrolases"/>
    <property type="match status" value="1"/>
</dbReference>
<evidence type="ECO:0000313" key="2">
    <source>
        <dbReference type="EMBL" id="KNC98326.1"/>
    </source>
</evidence>
<evidence type="ECO:0000259" key="1">
    <source>
        <dbReference type="Pfam" id="PF01738"/>
    </source>
</evidence>
<dbReference type="InParanoid" id="A0A0L0HBK6"/>
<dbReference type="AlphaFoldDB" id="A0A0L0HBK6"/>
<sequence length="271" mass="29893">MSELPECCRTGFLHEGTPTGTTEKLHGLDVYVARPVPENEKPKKAVVIYSDVFGWELVNLRLIADSFAKAGYTAYLPDFFTGTAISVEGRDDLLDYQQPKTFGEQIKRGLAILKVIPSGIPFMARNGDSKIVPLGNAFLGGLKNDGYDIGVVGYCWGGRYTILQSHGDLIKCFVAAHPSRVSVPADIHSITKPGLFLCAEYDNVFSAADRKTSEEILEEKVKTGNGPAYKFVCYEGMAHGFAVRGNDKDEKVQKARKDAFEQCVAWYNQHL</sequence>
<dbReference type="STRING" id="645134.A0A0L0HBK6"/>
<evidence type="ECO:0000313" key="3">
    <source>
        <dbReference type="Proteomes" id="UP000053201"/>
    </source>
</evidence>
<accession>A0A0L0HBK6</accession>
<dbReference type="eggNOG" id="KOG3043">
    <property type="taxonomic scope" value="Eukaryota"/>
</dbReference>
<dbReference type="Gene3D" id="3.40.50.1820">
    <property type="entry name" value="alpha/beta hydrolase"/>
    <property type="match status" value="1"/>
</dbReference>
<name>A0A0L0HBK6_SPIPD</name>
<dbReference type="GeneID" id="27690005"/>
<dbReference type="OrthoDB" id="17560at2759"/>
<keyword evidence="3" id="KW-1185">Reference proteome</keyword>
<dbReference type="Proteomes" id="UP000053201">
    <property type="component" value="Unassembled WGS sequence"/>
</dbReference>
<dbReference type="OMA" id="YCYGGKY"/>
<feature type="domain" description="Dienelactone hydrolase" evidence="1">
    <location>
        <begin position="29"/>
        <end position="270"/>
    </location>
</feature>
<dbReference type="GO" id="GO:0016787">
    <property type="term" value="F:hydrolase activity"/>
    <property type="evidence" value="ECO:0007669"/>
    <property type="project" value="InterPro"/>
</dbReference>
<dbReference type="InterPro" id="IPR002925">
    <property type="entry name" value="Dienelactn_hydro"/>
</dbReference>
<protein>
    <recommendedName>
        <fullName evidence="1">Dienelactone hydrolase domain-containing protein</fullName>
    </recommendedName>
</protein>
<reference evidence="2 3" key="1">
    <citation type="submission" date="2009-08" db="EMBL/GenBank/DDBJ databases">
        <title>The Genome Sequence of Spizellomyces punctatus strain DAOM BR117.</title>
        <authorList>
            <consortium name="The Broad Institute Genome Sequencing Platform"/>
            <person name="Russ C."/>
            <person name="Cuomo C."/>
            <person name="Shea T."/>
            <person name="Young S.K."/>
            <person name="Zeng Q."/>
            <person name="Koehrsen M."/>
            <person name="Haas B."/>
            <person name="Borodovsky M."/>
            <person name="Guigo R."/>
            <person name="Alvarado L."/>
            <person name="Berlin A."/>
            <person name="Bochicchio J."/>
            <person name="Borenstein D."/>
            <person name="Chapman S."/>
            <person name="Chen Z."/>
            <person name="Engels R."/>
            <person name="Freedman E."/>
            <person name="Gellesch M."/>
            <person name="Goldberg J."/>
            <person name="Griggs A."/>
            <person name="Gujja S."/>
            <person name="Heiman D."/>
            <person name="Hepburn T."/>
            <person name="Howarth C."/>
            <person name="Jen D."/>
            <person name="Larson L."/>
            <person name="Lewis B."/>
            <person name="Mehta T."/>
            <person name="Park D."/>
            <person name="Pearson M."/>
            <person name="Roberts A."/>
            <person name="Saif S."/>
            <person name="Shenoy N."/>
            <person name="Sisk P."/>
            <person name="Stolte C."/>
            <person name="Sykes S."/>
            <person name="Thomson T."/>
            <person name="Walk T."/>
            <person name="White J."/>
            <person name="Yandava C."/>
            <person name="Burger G."/>
            <person name="Gray M.W."/>
            <person name="Holland P.W.H."/>
            <person name="King N."/>
            <person name="Lang F.B.F."/>
            <person name="Roger A.J."/>
            <person name="Ruiz-Trillo I."/>
            <person name="Lander E."/>
            <person name="Nusbaum C."/>
        </authorList>
    </citation>
    <scope>NUCLEOTIDE SEQUENCE [LARGE SCALE GENOMIC DNA]</scope>
    <source>
        <strain evidence="2 3">DAOM BR117</strain>
    </source>
</reference>
<dbReference type="PANTHER" id="PTHR17630">
    <property type="entry name" value="DIENELACTONE HYDROLASE"/>
    <property type="match status" value="1"/>
</dbReference>